<organism evidence="14 15">
    <name type="scientific">Mesoterricola silvestris</name>
    <dbReference type="NCBI Taxonomy" id="2927979"/>
    <lineage>
        <taxon>Bacteria</taxon>
        <taxon>Pseudomonadati</taxon>
        <taxon>Acidobacteriota</taxon>
        <taxon>Holophagae</taxon>
        <taxon>Holophagales</taxon>
        <taxon>Holophagaceae</taxon>
        <taxon>Mesoterricola</taxon>
    </lineage>
</organism>
<dbReference type="InterPro" id="IPR012910">
    <property type="entry name" value="Plug_dom"/>
</dbReference>
<reference evidence="15" key="1">
    <citation type="journal article" date="2023" name="Int. J. Syst. Evol. Microbiol.">
        <title>Mesoterricola silvestris gen. nov., sp. nov., Mesoterricola sediminis sp. nov., Geothrix oryzae sp. nov., Geothrix edaphica sp. nov., Geothrix rubra sp. nov., and Geothrix limicola sp. nov., six novel members of Acidobacteriota isolated from soils.</title>
        <authorList>
            <person name="Itoh H."/>
            <person name="Sugisawa Y."/>
            <person name="Mise K."/>
            <person name="Xu Z."/>
            <person name="Kuniyasu M."/>
            <person name="Ushijima N."/>
            <person name="Kawano K."/>
            <person name="Kobayashi E."/>
            <person name="Shiratori Y."/>
            <person name="Masuda Y."/>
            <person name="Senoo K."/>
        </authorList>
    </citation>
    <scope>NUCLEOTIDE SEQUENCE [LARGE SCALE GENOMIC DNA]</scope>
    <source>
        <strain evidence="15">W79</strain>
    </source>
</reference>
<keyword evidence="6 11" id="KW-0798">TonB box</keyword>
<proteinExistence type="inferred from homology"/>
<dbReference type="GO" id="GO:0015344">
    <property type="term" value="F:siderophore uptake transmembrane transporter activity"/>
    <property type="evidence" value="ECO:0007669"/>
    <property type="project" value="TreeGrafter"/>
</dbReference>
<evidence type="ECO:0000256" key="4">
    <source>
        <dbReference type="ARBA" id="ARBA00022692"/>
    </source>
</evidence>
<evidence type="ECO:0000256" key="6">
    <source>
        <dbReference type="ARBA" id="ARBA00023077"/>
    </source>
</evidence>
<evidence type="ECO:0000313" key="15">
    <source>
        <dbReference type="Proteomes" id="UP001238179"/>
    </source>
</evidence>
<dbReference type="GO" id="GO:0044718">
    <property type="term" value="P:siderophore transmembrane transport"/>
    <property type="evidence" value="ECO:0007669"/>
    <property type="project" value="TreeGrafter"/>
</dbReference>
<dbReference type="Gene3D" id="2.40.170.20">
    <property type="entry name" value="TonB-dependent receptor, beta-barrel domain"/>
    <property type="match status" value="1"/>
</dbReference>
<evidence type="ECO:0000256" key="10">
    <source>
        <dbReference type="PROSITE-ProRule" id="PRU01360"/>
    </source>
</evidence>
<dbReference type="Gene3D" id="2.170.130.10">
    <property type="entry name" value="TonB-dependent receptor, plug domain"/>
    <property type="match status" value="1"/>
</dbReference>
<keyword evidence="2 10" id="KW-0813">Transport</keyword>
<evidence type="ECO:0000313" key="14">
    <source>
        <dbReference type="EMBL" id="BDU70874.1"/>
    </source>
</evidence>
<keyword evidence="5" id="KW-0732">Signal</keyword>
<evidence type="ECO:0000256" key="8">
    <source>
        <dbReference type="ARBA" id="ARBA00023170"/>
    </source>
</evidence>
<comment type="similarity">
    <text evidence="10 11">Belongs to the TonB-dependent receptor family.</text>
</comment>
<dbReference type="PANTHER" id="PTHR30069:SF29">
    <property type="entry name" value="HEMOGLOBIN AND HEMOGLOBIN-HAPTOGLOBIN-BINDING PROTEIN 1-RELATED"/>
    <property type="match status" value="1"/>
</dbReference>
<dbReference type="RefSeq" id="WP_316413775.1">
    <property type="nucleotide sequence ID" value="NZ_AP027080.1"/>
</dbReference>
<keyword evidence="15" id="KW-1185">Reference proteome</keyword>
<gene>
    <name evidence="14" type="ORF">METEAL_00480</name>
</gene>
<evidence type="ECO:0000256" key="11">
    <source>
        <dbReference type="RuleBase" id="RU003357"/>
    </source>
</evidence>
<evidence type="ECO:0000259" key="12">
    <source>
        <dbReference type="Pfam" id="PF00593"/>
    </source>
</evidence>
<dbReference type="Proteomes" id="UP001238179">
    <property type="component" value="Chromosome"/>
</dbReference>
<dbReference type="InterPro" id="IPR039426">
    <property type="entry name" value="TonB-dep_rcpt-like"/>
</dbReference>
<keyword evidence="4 10" id="KW-0812">Transmembrane</keyword>
<dbReference type="InterPro" id="IPR000531">
    <property type="entry name" value="Beta-barrel_TonB"/>
</dbReference>
<accession>A0AA48GJI5</accession>
<evidence type="ECO:0000256" key="1">
    <source>
        <dbReference type="ARBA" id="ARBA00004571"/>
    </source>
</evidence>
<dbReference type="PROSITE" id="PS52016">
    <property type="entry name" value="TONB_DEPENDENT_REC_3"/>
    <property type="match status" value="1"/>
</dbReference>
<keyword evidence="8 14" id="KW-0675">Receptor</keyword>
<dbReference type="EMBL" id="AP027080">
    <property type="protein sequence ID" value="BDU70874.1"/>
    <property type="molecule type" value="Genomic_DNA"/>
</dbReference>
<dbReference type="KEGG" id="msil:METEAL_00480"/>
<dbReference type="SUPFAM" id="SSF56935">
    <property type="entry name" value="Porins"/>
    <property type="match status" value="1"/>
</dbReference>
<evidence type="ECO:0000256" key="7">
    <source>
        <dbReference type="ARBA" id="ARBA00023136"/>
    </source>
</evidence>
<dbReference type="GO" id="GO:0009279">
    <property type="term" value="C:cell outer membrane"/>
    <property type="evidence" value="ECO:0007669"/>
    <property type="project" value="UniProtKB-SubCell"/>
</dbReference>
<comment type="subcellular location">
    <subcellularLocation>
        <location evidence="1 10">Cell outer membrane</location>
        <topology evidence="1 10">Multi-pass membrane protein</topology>
    </subcellularLocation>
</comment>
<keyword evidence="7 10" id="KW-0472">Membrane</keyword>
<feature type="domain" description="TonB-dependent receptor plug" evidence="13">
    <location>
        <begin position="48"/>
        <end position="154"/>
    </location>
</feature>
<evidence type="ECO:0000256" key="5">
    <source>
        <dbReference type="ARBA" id="ARBA00022729"/>
    </source>
</evidence>
<keyword evidence="3 10" id="KW-1134">Transmembrane beta strand</keyword>
<keyword evidence="9 10" id="KW-0998">Cell outer membrane</keyword>
<dbReference type="InterPro" id="IPR037066">
    <property type="entry name" value="Plug_dom_sf"/>
</dbReference>
<feature type="domain" description="TonB-dependent receptor-like beta-barrel" evidence="12">
    <location>
        <begin position="269"/>
        <end position="585"/>
    </location>
</feature>
<dbReference type="PANTHER" id="PTHR30069">
    <property type="entry name" value="TONB-DEPENDENT OUTER MEMBRANE RECEPTOR"/>
    <property type="match status" value="1"/>
</dbReference>
<protein>
    <submittedName>
        <fullName evidence="14">TonB-dependent receptor</fullName>
    </submittedName>
</protein>
<dbReference type="InterPro" id="IPR036942">
    <property type="entry name" value="Beta-barrel_TonB_sf"/>
</dbReference>
<name>A0AA48GJI5_9BACT</name>
<evidence type="ECO:0000259" key="13">
    <source>
        <dbReference type="Pfam" id="PF07715"/>
    </source>
</evidence>
<dbReference type="Pfam" id="PF00593">
    <property type="entry name" value="TonB_dep_Rec_b-barrel"/>
    <property type="match status" value="1"/>
</dbReference>
<evidence type="ECO:0000256" key="2">
    <source>
        <dbReference type="ARBA" id="ARBA00022448"/>
    </source>
</evidence>
<dbReference type="Pfam" id="PF07715">
    <property type="entry name" value="Plug"/>
    <property type="match status" value="1"/>
</dbReference>
<sequence length="660" mass="70705">MGNSRILFSLAVGARLWAGDPGVEPPPVRSEASATVTVTAEATPVEVVRTPNPVLVVDRAAIEARGADNLGDLLRMLLPGQVFSSGGVGTAATLNLGGGRAQDAVVVLDGIRLSDATGLGGVNLSMISLAGIERMEVQQGPCSTRFGSDAQTGVVALYSAGHAREGFSGQVRAGAGSQAIREGLFAPAYGWASGWVRASVSGQQEDGATPADHPFRSSGVFLGGGQQVGADTLVTASYRNAFAGVPVPITYADYGSGPRAGSQYVPSRQDFNRTEVLSATVRSSLTPALLGELTVGQALQARLEPNYTDGAATERYTSQRNQANGALTWRASRISTLQAGFDLYQETARFAGTVDPATGRHLAVFLEDQTEISDSLRVVATVRGERDRLTFPDARDTQVSRATWKLGINWLLGGGLRAYASAGTAFANPLLFQAIYNAQYQGQALDNERSFTAQAGLTYAAGPWTAALELSRTLYGNLVYFDANGGQFIPASWGGYYSGIYRNGSDLRLQSAQVTAGYRTGTWSLQGFYRNQEFRDEQAVPSQRFSSGAVIRKPFQTLGLTGHRTLGSLRLEGSWSWIGPRYDYGLPTAFKEHFNDLGLKAMLPLGRAVTLTLRGDHLLQPRTTVPQWLARERDFQNDASQIFGFPAQPPTVTVEMRYLF</sequence>
<evidence type="ECO:0000256" key="3">
    <source>
        <dbReference type="ARBA" id="ARBA00022452"/>
    </source>
</evidence>
<dbReference type="AlphaFoldDB" id="A0AA48GJI5"/>
<evidence type="ECO:0000256" key="9">
    <source>
        <dbReference type="ARBA" id="ARBA00023237"/>
    </source>
</evidence>